<dbReference type="Proteomes" id="UP000683517">
    <property type="component" value="Chromosome"/>
</dbReference>
<dbReference type="RefSeq" id="WP_216984762.1">
    <property type="nucleotide sequence ID" value="NZ_CP077365.1"/>
</dbReference>
<protein>
    <submittedName>
        <fullName evidence="1">Uncharacterized protein</fullName>
    </submittedName>
</protein>
<name>A0ABX8L5D1_9GAMM</name>
<organism evidence="1 2">
    <name type="scientific">Acinetobacter seifertii</name>
    <dbReference type="NCBI Taxonomy" id="1530123"/>
    <lineage>
        <taxon>Bacteria</taxon>
        <taxon>Pseudomonadati</taxon>
        <taxon>Pseudomonadota</taxon>
        <taxon>Gammaproteobacteria</taxon>
        <taxon>Moraxellales</taxon>
        <taxon>Moraxellaceae</taxon>
        <taxon>Acinetobacter</taxon>
        <taxon>Acinetobacter calcoaceticus/baumannii complex</taxon>
    </lineage>
</organism>
<dbReference type="EMBL" id="CP077365">
    <property type="protein sequence ID" value="QXB46043.1"/>
    <property type="molecule type" value="Genomic_DNA"/>
</dbReference>
<sequence>MNSNEEQNFCCSKLLEVMDELIKQNNTLIQKSEKKDTLIYAAIEQNNKLLQQYVENNKVDENVIAYLDSKPKEK</sequence>
<evidence type="ECO:0000313" key="2">
    <source>
        <dbReference type="Proteomes" id="UP000683517"/>
    </source>
</evidence>
<gene>
    <name evidence="1" type="ORF">I6L30_16755</name>
</gene>
<proteinExistence type="predicted"/>
<accession>A0ABX8L5D1</accession>
<reference evidence="1 2" key="1">
    <citation type="submission" date="2021-06" db="EMBL/GenBank/DDBJ databases">
        <title>FDA dAtabase for Regulatory Grade micrObial Sequences (FDA-ARGOS): Supporting development and validation of Infectious Disease Dx tests.</title>
        <authorList>
            <person name="Sproer C."/>
            <person name="Gronow S."/>
            <person name="Severitt S."/>
            <person name="Schroder I."/>
            <person name="Tallon L."/>
            <person name="Sadzewicz L."/>
            <person name="Zhao X."/>
            <person name="Boylan J."/>
            <person name="Ott S."/>
            <person name="Bowen H."/>
            <person name="Vavikolanu K."/>
            <person name="Mehta A."/>
            <person name="Aluvathingal J."/>
            <person name="Nadendla S."/>
            <person name="Lowell S."/>
            <person name="Myers T."/>
            <person name="Yan Y."/>
        </authorList>
    </citation>
    <scope>NUCLEOTIDE SEQUENCE [LARGE SCALE GENOMIC DNA]</scope>
    <source>
        <strain evidence="1 2">FDAARGOS 1400</strain>
    </source>
</reference>
<evidence type="ECO:0000313" key="1">
    <source>
        <dbReference type="EMBL" id="QXB46043.1"/>
    </source>
</evidence>
<keyword evidence="2" id="KW-1185">Reference proteome</keyword>